<dbReference type="EMBL" id="CP046452">
    <property type="protein sequence ID" value="QGU02176.1"/>
    <property type="molecule type" value="Genomic_DNA"/>
</dbReference>
<dbReference type="SUPFAM" id="SSF53098">
    <property type="entry name" value="Ribonuclease H-like"/>
    <property type="match status" value="1"/>
</dbReference>
<protein>
    <submittedName>
        <fullName evidence="2">Ribonuclease D</fullName>
        <ecNumber evidence="2">3.1.13.5</ecNumber>
    </submittedName>
</protein>
<gene>
    <name evidence="2" type="primary">rnd</name>
    <name evidence="2" type="ORF">CKALI_06570</name>
</gene>
<organism evidence="2 3">
    <name type="scientific">Corynebacterium kalinowskii</name>
    <dbReference type="NCBI Taxonomy" id="2675216"/>
    <lineage>
        <taxon>Bacteria</taxon>
        <taxon>Bacillati</taxon>
        <taxon>Actinomycetota</taxon>
        <taxon>Actinomycetes</taxon>
        <taxon>Mycobacteriales</taxon>
        <taxon>Corynebacteriaceae</taxon>
        <taxon>Corynebacterium</taxon>
    </lineage>
</organism>
<dbReference type="PROSITE" id="PS50967">
    <property type="entry name" value="HRDC"/>
    <property type="match status" value="1"/>
</dbReference>
<dbReference type="Gene3D" id="1.10.150.80">
    <property type="entry name" value="HRDC domain"/>
    <property type="match status" value="2"/>
</dbReference>
<dbReference type="KEGG" id="ckw:CKALI_06570"/>
<dbReference type="Pfam" id="PF18305">
    <property type="entry name" value="DNA_pol_A_exoN"/>
    <property type="match status" value="1"/>
</dbReference>
<name>A0A6B8VTT3_9CORY</name>
<dbReference type="GO" id="GO:0003676">
    <property type="term" value="F:nucleic acid binding"/>
    <property type="evidence" value="ECO:0007669"/>
    <property type="project" value="InterPro"/>
</dbReference>
<dbReference type="RefSeq" id="WP_231580419.1">
    <property type="nucleotide sequence ID" value="NZ_CP046452.1"/>
</dbReference>
<dbReference type="EC" id="3.1.13.5" evidence="2"/>
<dbReference type="InterPro" id="IPR012337">
    <property type="entry name" value="RNaseH-like_sf"/>
</dbReference>
<sequence>MNAPLLLEPRDGLPAVAHTPEEFIAAARALDAGRGPFAIDTERASDYRFDDRAFLIQIRRRDSGTFLIAPEGHRPECRAALAPVLNGQEWVLHAAASDLPALYQLGLKPGLIFDTEVSGRLLGLPKVNLAALTEDVLGVALEKQHGNEDWSTWPLPESWINYAALDVELLLELAEALTELLDAAGKLSWLVQECAHIAATAAPADPTWRDLKGVGKLHTSEQLLIAKTLWERRQAVGRERDQAPHKILANKAIIALATSLPTSREGVRSSIGRRASSGLVSRISVAMNRVRTSPKETWPQPTRRDYNLAPAPRSMWSSSFPDAQAALEAARMHLAELAEATHTPQENLIQPAILREIIWASVVTRKVTTSAQLRDYMATVGVRPWQQELTAPLLAEILI</sequence>
<dbReference type="PANTHER" id="PTHR47649:SF1">
    <property type="entry name" value="RIBONUCLEASE D"/>
    <property type="match status" value="1"/>
</dbReference>
<dbReference type="InterPro" id="IPR002562">
    <property type="entry name" value="3'-5'_exonuclease_dom"/>
</dbReference>
<dbReference type="InterPro" id="IPR044876">
    <property type="entry name" value="HRDC_dom_sf"/>
</dbReference>
<evidence type="ECO:0000259" key="1">
    <source>
        <dbReference type="PROSITE" id="PS50967"/>
    </source>
</evidence>
<dbReference type="Gene3D" id="3.30.420.10">
    <property type="entry name" value="Ribonuclease H-like superfamily/Ribonuclease H"/>
    <property type="match status" value="1"/>
</dbReference>
<dbReference type="InterPro" id="IPR051086">
    <property type="entry name" value="RNase_D-like"/>
</dbReference>
<dbReference type="InterPro" id="IPR002121">
    <property type="entry name" value="HRDC_dom"/>
</dbReference>
<dbReference type="AlphaFoldDB" id="A0A6B8VTT3"/>
<dbReference type="GO" id="GO:0000166">
    <property type="term" value="F:nucleotide binding"/>
    <property type="evidence" value="ECO:0007669"/>
    <property type="project" value="InterPro"/>
</dbReference>
<dbReference type="Pfam" id="PF01612">
    <property type="entry name" value="DNA_pol_A_exo1"/>
    <property type="match status" value="1"/>
</dbReference>
<evidence type="ECO:0000313" key="2">
    <source>
        <dbReference type="EMBL" id="QGU02176.1"/>
    </source>
</evidence>
<dbReference type="Proteomes" id="UP000427071">
    <property type="component" value="Chromosome"/>
</dbReference>
<dbReference type="GO" id="GO:0033890">
    <property type="term" value="F:ribonuclease D activity"/>
    <property type="evidence" value="ECO:0007669"/>
    <property type="project" value="UniProtKB-EC"/>
</dbReference>
<dbReference type="GO" id="GO:0006139">
    <property type="term" value="P:nucleobase-containing compound metabolic process"/>
    <property type="evidence" value="ECO:0007669"/>
    <property type="project" value="InterPro"/>
</dbReference>
<dbReference type="PANTHER" id="PTHR47649">
    <property type="entry name" value="RIBONUCLEASE D"/>
    <property type="match status" value="1"/>
</dbReference>
<accession>A0A6B8VTT3</accession>
<dbReference type="SUPFAM" id="SSF47819">
    <property type="entry name" value="HRDC-like"/>
    <property type="match status" value="1"/>
</dbReference>
<dbReference type="SMART" id="SM00474">
    <property type="entry name" value="35EXOc"/>
    <property type="match status" value="1"/>
</dbReference>
<proteinExistence type="predicted"/>
<dbReference type="Pfam" id="PF00570">
    <property type="entry name" value="HRDC"/>
    <property type="match status" value="1"/>
</dbReference>
<feature type="domain" description="HRDC" evidence="1">
    <location>
        <begin position="219"/>
        <end position="297"/>
    </location>
</feature>
<dbReference type="GO" id="GO:0008408">
    <property type="term" value="F:3'-5' exonuclease activity"/>
    <property type="evidence" value="ECO:0007669"/>
    <property type="project" value="InterPro"/>
</dbReference>
<dbReference type="InterPro" id="IPR036397">
    <property type="entry name" value="RNaseH_sf"/>
</dbReference>
<evidence type="ECO:0000313" key="3">
    <source>
        <dbReference type="Proteomes" id="UP000427071"/>
    </source>
</evidence>
<dbReference type="InterPro" id="IPR010997">
    <property type="entry name" value="HRDC-like_sf"/>
</dbReference>
<keyword evidence="3" id="KW-1185">Reference proteome</keyword>
<keyword evidence="2" id="KW-0378">Hydrolase</keyword>
<dbReference type="InterPro" id="IPR041605">
    <property type="entry name" value="Exo_C"/>
</dbReference>
<reference evidence="3" key="1">
    <citation type="submission" date="2019-11" db="EMBL/GenBank/DDBJ databases">
        <title>Complete genome sequence of Corynebacterium kalinowskii 1959, a novel Corynebacterium species isolated from soil of a small paddock in Vilsendorf, Germany.</title>
        <authorList>
            <person name="Schaffert L."/>
            <person name="Ruwe M."/>
            <person name="Milse J."/>
            <person name="Hanuschka K."/>
            <person name="Ortseifen V."/>
            <person name="Droste J."/>
            <person name="Brandt D."/>
            <person name="Schlueter L."/>
            <person name="Kutter Y."/>
            <person name="Vinke S."/>
            <person name="Viehoefer P."/>
            <person name="Jacob L."/>
            <person name="Luebke N.-C."/>
            <person name="Schulte-Berndt E."/>
            <person name="Hain C."/>
            <person name="Linder M."/>
            <person name="Schmidt P."/>
            <person name="Wollenschlaeger L."/>
            <person name="Luttermann T."/>
            <person name="Thieme E."/>
            <person name="Hassa J."/>
            <person name="Haak M."/>
            <person name="Wittchen M."/>
            <person name="Mentz A."/>
            <person name="Persicke M."/>
            <person name="Busche T."/>
            <person name="Ruckert C."/>
        </authorList>
    </citation>
    <scope>NUCLEOTIDE SEQUENCE [LARGE SCALE GENOMIC DNA]</scope>
    <source>
        <strain evidence="3">1959</strain>
    </source>
</reference>